<comment type="similarity">
    <text evidence="1">Belongs to the argonaute family.</text>
</comment>
<evidence type="ECO:0000259" key="4">
    <source>
        <dbReference type="PROSITE" id="PS50822"/>
    </source>
</evidence>
<dbReference type="GO" id="GO:0003723">
    <property type="term" value="F:RNA binding"/>
    <property type="evidence" value="ECO:0007669"/>
    <property type="project" value="InterPro"/>
</dbReference>
<proteinExistence type="inferred from homology"/>
<dbReference type="AlphaFoldDB" id="A0A059EY18"/>
<dbReference type="SUPFAM" id="SSF101690">
    <property type="entry name" value="PAZ domain"/>
    <property type="match status" value="1"/>
</dbReference>
<dbReference type="InterPro" id="IPR014811">
    <property type="entry name" value="ArgoL1"/>
</dbReference>
<dbReference type="InterPro" id="IPR012337">
    <property type="entry name" value="RNaseH-like_sf"/>
</dbReference>
<dbReference type="InterPro" id="IPR036085">
    <property type="entry name" value="PAZ_dom_sf"/>
</dbReference>
<dbReference type="Pfam" id="PF02171">
    <property type="entry name" value="Piwi"/>
    <property type="match status" value="1"/>
</dbReference>
<evidence type="ECO:0000256" key="1">
    <source>
        <dbReference type="RuleBase" id="RU361178"/>
    </source>
</evidence>
<dbReference type="PROSITE" id="PS50821">
    <property type="entry name" value="PAZ"/>
    <property type="match status" value="1"/>
</dbReference>
<organism evidence="5 6">
    <name type="scientific">Anncaliia algerae PRA339</name>
    <dbReference type="NCBI Taxonomy" id="1288291"/>
    <lineage>
        <taxon>Eukaryota</taxon>
        <taxon>Fungi</taxon>
        <taxon>Fungi incertae sedis</taxon>
        <taxon>Microsporidia</taxon>
        <taxon>Tubulinosematoidea</taxon>
        <taxon>Tubulinosematidae</taxon>
        <taxon>Anncaliia</taxon>
    </lineage>
</organism>
<dbReference type="Gene3D" id="2.170.260.10">
    <property type="entry name" value="paz domain"/>
    <property type="match status" value="1"/>
</dbReference>
<feature type="domain" description="Piwi" evidence="4">
    <location>
        <begin position="455"/>
        <end position="788"/>
    </location>
</feature>
<dbReference type="InterPro" id="IPR036397">
    <property type="entry name" value="RNaseH_sf"/>
</dbReference>
<dbReference type="SMART" id="SM00950">
    <property type="entry name" value="Piwi"/>
    <property type="match status" value="1"/>
</dbReference>
<evidence type="ECO:0000313" key="6">
    <source>
        <dbReference type="Proteomes" id="UP000030655"/>
    </source>
</evidence>
<feature type="compositionally biased region" description="Basic and acidic residues" evidence="2">
    <location>
        <begin position="682"/>
        <end position="726"/>
    </location>
</feature>
<sequence length="788" mass="89271">MNFPCQRPKLQPTGTIPIVCNMLAIKSNPTVHSYLVTFTPELKRDLHTLFMKVASEPLKGVAFAFDGINQMVTNQKIPDTELKFLLGKEKEFVLKLVYKHSSNEEALSISMYETIIKHYQQMNFFAEGKRSFNKAEVASLSGGIELHGGLAQCIKSTNHGLFLNVDACFNVFIQERELVSLLNIMFSERESNERSGRGEVRLPDEQHPFWRDASLLLKNCQVQTLHTNFPKKFKLSGILNKPANQITFSKDGEEITVAKYFESTYGRLKYPEYPVAIVKKQGKESFFPIEVLKITENQKYTRKLNENQTAEMIKHAAKIPTDRFSFIAARVKDLKINENDTLKDFNLVIDSNFLECKGKILSAPEIIFGNEKRNAELNKGQVNIQRVRFFDPKGIKKFSIISLAKVDKQNLDNEIRSLSSFGRSYGVEIPTNYSYSCINSPSEYEAVLKKEQPDLALVVLPSKSSSIYNKVKAVAETYFGVITQCILSKNLNKLTKPPFAANILLKINAKIGGTNMAVNNKLINRPTMLIGADVSHPGIGDLESPSIVGIVSSYEKTLTKYNTYILTQEKKSEIIADLNNVIKKSLISFHKHNNIEPEKIIYFRDGVGDSQFYDVFATEYKAIKEACLSYKKGYTPEVNLIVVQKRHNLKFLLGSESSGLRGGLIDKMSKLKVSEGLKGGYQERRGGGYDRRDDRRGGGYERRDDNRGGYERRGGFDRRQGGDDNKGNVSPGTVVEEIGHPFYYDFYMVSHYALQGTARPIRYQVLVNESNFSNDDLQQFIHNMSYSY</sequence>
<dbReference type="EMBL" id="KK365217">
    <property type="protein sequence ID" value="KCZ79938.1"/>
    <property type="molecule type" value="Genomic_DNA"/>
</dbReference>
<dbReference type="CDD" id="cd02846">
    <property type="entry name" value="PAZ_argonaute_like"/>
    <property type="match status" value="1"/>
</dbReference>
<evidence type="ECO:0000259" key="3">
    <source>
        <dbReference type="PROSITE" id="PS50821"/>
    </source>
</evidence>
<dbReference type="OrthoDB" id="10252740at2759"/>
<dbReference type="HOGENOM" id="CLU_004544_4_3_1"/>
<feature type="domain" description="PAZ" evidence="3">
    <location>
        <begin position="177"/>
        <end position="296"/>
    </location>
</feature>
<dbReference type="Gene3D" id="3.40.50.2300">
    <property type="match status" value="1"/>
</dbReference>
<gene>
    <name evidence="5" type="ORF">H312_02666</name>
</gene>
<dbReference type="SUPFAM" id="SSF53098">
    <property type="entry name" value="Ribonuclease H-like"/>
    <property type="match status" value="2"/>
</dbReference>
<dbReference type="PANTHER" id="PTHR22891">
    <property type="entry name" value="EUKARYOTIC TRANSLATION INITIATION FACTOR 2C"/>
    <property type="match status" value="1"/>
</dbReference>
<reference evidence="6" key="1">
    <citation type="submission" date="2013-02" db="EMBL/GenBank/DDBJ databases">
        <authorList>
            <consortium name="The Broad Institute Genome Sequencing Platform"/>
            <person name="Cuomo C."/>
            <person name="Becnel J."/>
            <person name="Sanscrainte N."/>
            <person name="Walker B."/>
            <person name="Young S.K."/>
            <person name="Zeng Q."/>
            <person name="Gargeya S."/>
            <person name="Fitzgerald M."/>
            <person name="Haas B."/>
            <person name="Abouelleil A."/>
            <person name="Alvarado L."/>
            <person name="Arachchi H.M."/>
            <person name="Berlin A.M."/>
            <person name="Chapman S.B."/>
            <person name="Dewar J."/>
            <person name="Goldberg J."/>
            <person name="Griggs A."/>
            <person name="Gujja S."/>
            <person name="Hansen M."/>
            <person name="Howarth C."/>
            <person name="Imamovic A."/>
            <person name="Larimer J."/>
            <person name="McCowan C."/>
            <person name="Murphy C."/>
            <person name="Neiman D."/>
            <person name="Pearson M."/>
            <person name="Priest M."/>
            <person name="Roberts A."/>
            <person name="Saif S."/>
            <person name="Shea T."/>
            <person name="Sisk P."/>
            <person name="Sykes S."/>
            <person name="Wortman J."/>
            <person name="Nusbaum C."/>
            <person name="Birren B."/>
        </authorList>
    </citation>
    <scope>NUCLEOTIDE SEQUENCE [LARGE SCALE GENOMIC DNA]</scope>
    <source>
        <strain evidence="6">PRA339</strain>
    </source>
</reference>
<dbReference type="PROSITE" id="PS50822">
    <property type="entry name" value="PIWI"/>
    <property type="match status" value="1"/>
</dbReference>
<dbReference type="Gene3D" id="3.30.420.10">
    <property type="entry name" value="Ribonuclease H-like superfamily/Ribonuclease H"/>
    <property type="match status" value="1"/>
</dbReference>
<reference evidence="5 6" key="2">
    <citation type="submission" date="2014-03" db="EMBL/GenBank/DDBJ databases">
        <title>The Genome Sequence of Anncaliia algerae insect isolate PRA339.</title>
        <authorList>
            <consortium name="The Broad Institute Genome Sequencing Platform"/>
            <consortium name="The Broad Institute Genome Sequencing Center for Infectious Disease"/>
            <person name="Cuomo C."/>
            <person name="Becnel J."/>
            <person name="Sanscrainte N."/>
            <person name="Walker B."/>
            <person name="Young S.K."/>
            <person name="Zeng Q."/>
            <person name="Gargeya S."/>
            <person name="Fitzgerald M."/>
            <person name="Haas B."/>
            <person name="Abouelleil A."/>
            <person name="Alvarado L."/>
            <person name="Arachchi H.M."/>
            <person name="Berlin A.M."/>
            <person name="Chapman S.B."/>
            <person name="Dewar J."/>
            <person name="Goldberg J."/>
            <person name="Griggs A."/>
            <person name="Gujja S."/>
            <person name="Hansen M."/>
            <person name="Howarth C."/>
            <person name="Imamovic A."/>
            <person name="Larimer J."/>
            <person name="McCowan C."/>
            <person name="Murphy C."/>
            <person name="Neiman D."/>
            <person name="Pearson M."/>
            <person name="Priest M."/>
            <person name="Roberts A."/>
            <person name="Saif S."/>
            <person name="Shea T."/>
            <person name="Sisk P."/>
            <person name="Sykes S."/>
            <person name="Wortman J."/>
            <person name="Nusbaum C."/>
            <person name="Birren B."/>
        </authorList>
    </citation>
    <scope>NUCLEOTIDE SEQUENCE [LARGE SCALE GENOMIC DNA]</scope>
    <source>
        <strain evidence="5 6">PRA339</strain>
    </source>
</reference>
<name>A0A059EY18_9MICR</name>
<dbReference type="Pfam" id="PF08699">
    <property type="entry name" value="ArgoL1"/>
    <property type="match status" value="1"/>
</dbReference>
<dbReference type="STRING" id="1288291.A0A059EY18"/>
<feature type="region of interest" description="Disordered" evidence="2">
    <location>
        <begin position="682"/>
        <end position="732"/>
    </location>
</feature>
<protein>
    <recommendedName>
        <fullName evidence="7">Piwi domain-containing protein</fullName>
    </recommendedName>
</protein>
<evidence type="ECO:0000256" key="2">
    <source>
        <dbReference type="SAM" id="MobiDB-lite"/>
    </source>
</evidence>
<dbReference type="Pfam" id="PF02170">
    <property type="entry name" value="PAZ"/>
    <property type="match status" value="1"/>
</dbReference>
<feature type="non-terminal residue" evidence="5">
    <location>
        <position position="788"/>
    </location>
</feature>
<dbReference type="InterPro" id="IPR003165">
    <property type="entry name" value="Piwi"/>
</dbReference>
<evidence type="ECO:0008006" key="7">
    <source>
        <dbReference type="Google" id="ProtNLM"/>
    </source>
</evidence>
<dbReference type="InterPro" id="IPR003100">
    <property type="entry name" value="PAZ_dom"/>
</dbReference>
<dbReference type="SMART" id="SM00949">
    <property type="entry name" value="PAZ"/>
    <property type="match status" value="1"/>
</dbReference>
<accession>A0A059EY18</accession>
<evidence type="ECO:0000313" key="5">
    <source>
        <dbReference type="EMBL" id="KCZ79938.1"/>
    </source>
</evidence>
<dbReference type="Proteomes" id="UP000030655">
    <property type="component" value="Unassembled WGS sequence"/>
</dbReference>
<dbReference type="VEuPathDB" id="MicrosporidiaDB:H312_02666"/>
<keyword evidence="6" id="KW-1185">Reference proteome</keyword>